<evidence type="ECO:0008006" key="5">
    <source>
        <dbReference type="Google" id="ProtNLM"/>
    </source>
</evidence>
<dbReference type="PRINTS" id="PR00081">
    <property type="entry name" value="GDHRDH"/>
</dbReference>
<keyword evidence="1" id="KW-0560">Oxidoreductase</keyword>
<dbReference type="SUPFAM" id="SSF51735">
    <property type="entry name" value="NAD(P)-binding Rossmann-fold domains"/>
    <property type="match status" value="1"/>
</dbReference>
<evidence type="ECO:0000313" key="4">
    <source>
        <dbReference type="Proteomes" id="UP000095210"/>
    </source>
</evidence>
<dbReference type="Proteomes" id="UP000095210">
    <property type="component" value="Chromosome"/>
</dbReference>
<evidence type="ECO:0000313" key="3">
    <source>
        <dbReference type="EMBL" id="AOS66109.1"/>
    </source>
</evidence>
<accession>A0AAC9HV05</accession>
<sequence>MRPLSEQTILITGATAGLGRYLTDRLAATGATVIMHGRDAQRLAQAHREVVAASGNERIETVLADLAALSAVDALGTELAARLPRLDVLVNNAGVGAGADSSVRQESSDGVELRFAVNYLATYHLTRTLSPLLARSAPSRIVNIASAGQQAIDFDDPLLTQSYDGARAYRQSKLAMIMLTLDLAEEFGVGQITANAIHPATFMDTAMVREWGITPVNTLADGGEATLPLITEERFDEINGCYFNTTEQERANSQAYEPEARRCLRKLSDELIADALGGN</sequence>
<dbReference type="RefSeq" id="WP_069852976.1">
    <property type="nucleotide sequence ID" value="NZ_CP014859.1"/>
</dbReference>
<dbReference type="PANTHER" id="PTHR43157">
    <property type="entry name" value="PHOSPHATIDYLINOSITOL-GLYCAN BIOSYNTHESIS CLASS F PROTEIN-RELATED"/>
    <property type="match status" value="1"/>
</dbReference>
<comment type="similarity">
    <text evidence="2">Belongs to the short-chain dehydrogenases/reductases (SDR) family.</text>
</comment>
<gene>
    <name evidence="3" type="ORF">TL08_26705</name>
</gene>
<dbReference type="PRINTS" id="PR00080">
    <property type="entry name" value="SDRFAMILY"/>
</dbReference>
<evidence type="ECO:0000256" key="2">
    <source>
        <dbReference type="RuleBase" id="RU000363"/>
    </source>
</evidence>
<dbReference type="AlphaFoldDB" id="A0AAC9HV05"/>
<dbReference type="KEGG" id="ahm:TL08_26705"/>
<dbReference type="InterPro" id="IPR036291">
    <property type="entry name" value="NAD(P)-bd_dom_sf"/>
</dbReference>
<dbReference type="GO" id="GO:0016491">
    <property type="term" value="F:oxidoreductase activity"/>
    <property type="evidence" value="ECO:0007669"/>
    <property type="project" value="UniProtKB-KW"/>
</dbReference>
<protein>
    <recommendedName>
        <fullName evidence="5">Short-chain alcohol dehydrogenase</fullName>
    </recommendedName>
</protein>
<dbReference type="InterPro" id="IPR002347">
    <property type="entry name" value="SDR_fam"/>
</dbReference>
<dbReference type="EMBL" id="CP014859">
    <property type="protein sequence ID" value="AOS66109.1"/>
    <property type="molecule type" value="Genomic_DNA"/>
</dbReference>
<dbReference type="Gene3D" id="3.40.50.720">
    <property type="entry name" value="NAD(P)-binding Rossmann-like Domain"/>
    <property type="match status" value="1"/>
</dbReference>
<name>A0AAC9HV05_9PSEU</name>
<evidence type="ECO:0000256" key="1">
    <source>
        <dbReference type="ARBA" id="ARBA00023002"/>
    </source>
</evidence>
<dbReference type="PANTHER" id="PTHR43157:SF31">
    <property type="entry name" value="PHOSPHATIDYLINOSITOL-GLYCAN BIOSYNTHESIS CLASS F PROTEIN"/>
    <property type="match status" value="1"/>
</dbReference>
<proteinExistence type="inferred from homology"/>
<dbReference type="Pfam" id="PF00106">
    <property type="entry name" value="adh_short"/>
    <property type="match status" value="1"/>
</dbReference>
<organism evidence="3 4">
    <name type="scientific">Actinoalloteichus hymeniacidonis</name>
    <dbReference type="NCBI Taxonomy" id="340345"/>
    <lineage>
        <taxon>Bacteria</taxon>
        <taxon>Bacillati</taxon>
        <taxon>Actinomycetota</taxon>
        <taxon>Actinomycetes</taxon>
        <taxon>Pseudonocardiales</taxon>
        <taxon>Pseudonocardiaceae</taxon>
        <taxon>Actinoalloteichus</taxon>
    </lineage>
</organism>
<reference evidence="4" key="1">
    <citation type="submission" date="2016-03" db="EMBL/GenBank/DDBJ databases">
        <title>Complete genome sequence of the type strain Actinoalloteichus hymeniacidonis DSM 45092.</title>
        <authorList>
            <person name="Schaffert L."/>
            <person name="Albersmeier A."/>
            <person name="Winkler A."/>
            <person name="Kalinowski J."/>
            <person name="Zotchev S."/>
            <person name="Ruckert C."/>
        </authorList>
    </citation>
    <scope>NUCLEOTIDE SEQUENCE [LARGE SCALE GENOMIC DNA]</scope>
    <source>
        <strain evidence="4">HPA177(T) (DSM 45092(T))</strain>
    </source>
</reference>
<keyword evidence="4" id="KW-1185">Reference proteome</keyword>